<evidence type="ECO:0000256" key="1">
    <source>
        <dbReference type="SAM" id="Phobius"/>
    </source>
</evidence>
<evidence type="ECO:0000313" key="2">
    <source>
        <dbReference type="EMBL" id="KAK9750395.1"/>
    </source>
</evidence>
<keyword evidence="1" id="KW-0472">Membrane</keyword>
<protein>
    <recommendedName>
        <fullName evidence="4">Transmembrane protein</fullName>
    </recommendedName>
</protein>
<proteinExistence type="predicted"/>
<keyword evidence="3" id="KW-1185">Reference proteome</keyword>
<evidence type="ECO:0008006" key="4">
    <source>
        <dbReference type="Google" id="ProtNLM"/>
    </source>
</evidence>
<comment type="caution">
    <text evidence="2">The sequence shown here is derived from an EMBL/GenBank/DDBJ whole genome shotgun (WGS) entry which is preliminary data.</text>
</comment>
<keyword evidence="1" id="KW-0812">Transmembrane</keyword>
<evidence type="ECO:0000313" key="3">
    <source>
        <dbReference type="Proteomes" id="UP001443914"/>
    </source>
</evidence>
<dbReference type="Proteomes" id="UP001443914">
    <property type="component" value="Unassembled WGS sequence"/>
</dbReference>
<organism evidence="2 3">
    <name type="scientific">Saponaria officinalis</name>
    <name type="common">Common soapwort</name>
    <name type="synonym">Lychnis saponaria</name>
    <dbReference type="NCBI Taxonomy" id="3572"/>
    <lineage>
        <taxon>Eukaryota</taxon>
        <taxon>Viridiplantae</taxon>
        <taxon>Streptophyta</taxon>
        <taxon>Embryophyta</taxon>
        <taxon>Tracheophyta</taxon>
        <taxon>Spermatophyta</taxon>
        <taxon>Magnoliopsida</taxon>
        <taxon>eudicotyledons</taxon>
        <taxon>Gunneridae</taxon>
        <taxon>Pentapetalae</taxon>
        <taxon>Caryophyllales</taxon>
        <taxon>Caryophyllaceae</taxon>
        <taxon>Caryophylleae</taxon>
        <taxon>Saponaria</taxon>
    </lineage>
</organism>
<feature type="transmembrane region" description="Helical" evidence="1">
    <location>
        <begin position="16"/>
        <end position="36"/>
    </location>
</feature>
<accession>A0AAW1MNT4</accession>
<keyword evidence="1" id="KW-1133">Transmembrane helix</keyword>
<name>A0AAW1MNT4_SAPOF</name>
<reference evidence="2" key="1">
    <citation type="submission" date="2024-03" db="EMBL/GenBank/DDBJ databases">
        <title>WGS assembly of Saponaria officinalis var. Norfolk2.</title>
        <authorList>
            <person name="Jenkins J."/>
            <person name="Shu S."/>
            <person name="Grimwood J."/>
            <person name="Barry K."/>
            <person name="Goodstein D."/>
            <person name="Schmutz J."/>
            <person name="Leebens-Mack J."/>
            <person name="Osbourn A."/>
        </authorList>
    </citation>
    <scope>NUCLEOTIDE SEQUENCE [LARGE SCALE GENOMIC DNA]</scope>
    <source>
        <strain evidence="2">JIC</strain>
    </source>
</reference>
<sequence length="101" mass="12125">MFTSSHRHQHHHHQSLFFIFFQIVMFIFFHHIFSIIDLQPRSPSSILKIKHMKHHQSPCIIDHQAPSITNFFQVYMIIVFGVLAVMMMMILNMPKNTMEYI</sequence>
<gene>
    <name evidence="2" type="ORF">RND81_02G193500</name>
</gene>
<feature type="transmembrane region" description="Helical" evidence="1">
    <location>
        <begin position="72"/>
        <end position="91"/>
    </location>
</feature>
<dbReference type="AlphaFoldDB" id="A0AAW1MNT4"/>
<dbReference type="EMBL" id="JBDFQZ010000002">
    <property type="protein sequence ID" value="KAK9750395.1"/>
    <property type="molecule type" value="Genomic_DNA"/>
</dbReference>